<feature type="compositionally biased region" description="Low complexity" evidence="1">
    <location>
        <begin position="67"/>
        <end position="85"/>
    </location>
</feature>
<evidence type="ECO:0000256" key="1">
    <source>
        <dbReference type="SAM" id="MobiDB-lite"/>
    </source>
</evidence>
<feature type="compositionally biased region" description="Gly residues" evidence="1">
    <location>
        <begin position="1"/>
        <end position="16"/>
    </location>
</feature>
<feature type="domain" description="DUF3566" evidence="3">
    <location>
        <begin position="212"/>
        <end position="331"/>
    </location>
</feature>
<feature type="compositionally biased region" description="Pro residues" evidence="1">
    <location>
        <begin position="35"/>
        <end position="47"/>
    </location>
</feature>
<keyword evidence="2" id="KW-1133">Transmembrane helix</keyword>
<dbReference type="EMBL" id="JACCBU010000001">
    <property type="protein sequence ID" value="NYE72255.1"/>
    <property type="molecule type" value="Genomic_DNA"/>
</dbReference>
<gene>
    <name evidence="4" type="ORF">BKA15_003584</name>
</gene>
<dbReference type="Proteomes" id="UP000569914">
    <property type="component" value="Unassembled WGS sequence"/>
</dbReference>
<name>A0A7Y9LD05_9ACTN</name>
<feature type="transmembrane region" description="Helical" evidence="2">
    <location>
        <begin position="292"/>
        <end position="315"/>
    </location>
</feature>
<comment type="caution">
    <text evidence="4">The sequence shown here is derived from an EMBL/GenBank/DDBJ whole genome shotgun (WGS) entry which is preliminary data.</text>
</comment>
<keyword evidence="5" id="KW-1185">Reference proteome</keyword>
<dbReference type="InterPro" id="IPR021949">
    <property type="entry name" value="DUF3566_TM"/>
</dbReference>
<evidence type="ECO:0000256" key="2">
    <source>
        <dbReference type="SAM" id="Phobius"/>
    </source>
</evidence>
<evidence type="ECO:0000313" key="5">
    <source>
        <dbReference type="Proteomes" id="UP000569914"/>
    </source>
</evidence>
<sequence length="332" mass="33643">MNGNGSYGRNGSGQAGRPGAPRQGGPQPSSAQSPQPRPVPGRQPAPQPGASKESLRNKLGLGQKAQPGAGAPRPSAGSPSSGGAPTQRPPVARPGAAGAAGAGAAAGTRQPGTPVARANQPGVTRPGQQGARPQPSPAARTGQPEPSRPGVPRPDTARTGTTSPVSAPRTEMLNVGSPTRTVGTAASAGSPTERSRAELGLPPKAGQARRTRKARLRLSRLDPWSVMKTSFLFSISAGIVLVVAVYAIWTVLQGSGLFESVNLMIGSVTDAPNDTTPFRIEEYVNTPKVMGVAALIACVDVVILTALATLGSFLYNLAATMLGGLEVTLAED</sequence>
<keyword evidence="2" id="KW-0472">Membrane</keyword>
<evidence type="ECO:0000313" key="4">
    <source>
        <dbReference type="EMBL" id="NYE72255.1"/>
    </source>
</evidence>
<feature type="transmembrane region" description="Helical" evidence="2">
    <location>
        <begin position="230"/>
        <end position="252"/>
    </location>
</feature>
<proteinExistence type="predicted"/>
<reference evidence="4 5" key="1">
    <citation type="submission" date="2020-07" db="EMBL/GenBank/DDBJ databases">
        <title>Sequencing the genomes of 1000 actinobacteria strains.</title>
        <authorList>
            <person name="Klenk H.-P."/>
        </authorList>
    </citation>
    <scope>NUCLEOTIDE SEQUENCE [LARGE SCALE GENOMIC DNA]</scope>
    <source>
        <strain evidence="4 5">DSM 22083</strain>
    </source>
</reference>
<accession>A0A7Y9LD05</accession>
<keyword evidence="2" id="KW-0812">Transmembrane</keyword>
<protein>
    <recommendedName>
        <fullName evidence="3">DUF3566 domain-containing protein</fullName>
    </recommendedName>
</protein>
<feature type="compositionally biased region" description="Low complexity" evidence="1">
    <location>
        <begin position="95"/>
        <end position="107"/>
    </location>
</feature>
<dbReference type="AlphaFoldDB" id="A0A7Y9LD05"/>
<organism evidence="4 5">
    <name type="scientific">Microlunatus parietis</name>
    <dbReference type="NCBI Taxonomy" id="682979"/>
    <lineage>
        <taxon>Bacteria</taxon>
        <taxon>Bacillati</taxon>
        <taxon>Actinomycetota</taxon>
        <taxon>Actinomycetes</taxon>
        <taxon>Propionibacteriales</taxon>
        <taxon>Propionibacteriaceae</taxon>
        <taxon>Microlunatus</taxon>
    </lineage>
</organism>
<dbReference type="Pfam" id="PF12089">
    <property type="entry name" value="DUF3566"/>
    <property type="match status" value="1"/>
</dbReference>
<feature type="region of interest" description="Disordered" evidence="1">
    <location>
        <begin position="1"/>
        <end position="212"/>
    </location>
</feature>
<feature type="compositionally biased region" description="Low complexity" evidence="1">
    <location>
        <begin position="17"/>
        <end position="34"/>
    </location>
</feature>
<feature type="compositionally biased region" description="Polar residues" evidence="1">
    <location>
        <begin position="176"/>
        <end position="192"/>
    </location>
</feature>
<evidence type="ECO:0000259" key="3">
    <source>
        <dbReference type="Pfam" id="PF12089"/>
    </source>
</evidence>